<evidence type="ECO:0008006" key="4">
    <source>
        <dbReference type="Google" id="ProtNLM"/>
    </source>
</evidence>
<dbReference type="Proteomes" id="UP001398556">
    <property type="component" value="Unassembled WGS sequence"/>
</dbReference>
<feature type="signal peptide" evidence="1">
    <location>
        <begin position="1"/>
        <end position="18"/>
    </location>
</feature>
<name>A0ABU9HIV8_9FLAO</name>
<comment type="caution">
    <text evidence="2">The sequence shown here is derived from an EMBL/GenBank/DDBJ whole genome shotgun (WGS) entry which is preliminary data.</text>
</comment>
<feature type="chain" id="PRO_5047378165" description="DUF4625 domain-containing protein" evidence="1">
    <location>
        <begin position="19"/>
        <end position="139"/>
    </location>
</feature>
<organism evidence="2 3">
    <name type="scientific">Flavobacterium flavipallidum</name>
    <dbReference type="NCBI Taxonomy" id="3139140"/>
    <lineage>
        <taxon>Bacteria</taxon>
        <taxon>Pseudomonadati</taxon>
        <taxon>Bacteroidota</taxon>
        <taxon>Flavobacteriia</taxon>
        <taxon>Flavobacteriales</taxon>
        <taxon>Flavobacteriaceae</taxon>
        <taxon>Flavobacterium</taxon>
    </lineage>
</organism>
<dbReference type="EMBL" id="JBBYHU010000003">
    <property type="protein sequence ID" value="MEL1239969.1"/>
    <property type="molecule type" value="Genomic_DNA"/>
</dbReference>
<evidence type="ECO:0000256" key="1">
    <source>
        <dbReference type="SAM" id="SignalP"/>
    </source>
</evidence>
<gene>
    <name evidence="2" type="ORF">AAEO59_02810</name>
</gene>
<dbReference type="RefSeq" id="WP_341699232.1">
    <property type="nucleotide sequence ID" value="NZ_JBBYHU010000003.1"/>
</dbReference>
<proteinExistence type="predicted"/>
<evidence type="ECO:0000313" key="3">
    <source>
        <dbReference type="Proteomes" id="UP001398556"/>
    </source>
</evidence>
<sequence length="139" mass="15813">MKKIALLLVLMTTFLSCSIDEGDKYNYYILPVESYIMPSTFKVGEIHKIELKYQMPTVCYNYGGIYYDYGTDPESTTRTIGIYANTKVGESCTEVLPPLSDVSFNFVPKKAGTYTFKFYIEDDEEGKPVFEDVQVVVAE</sequence>
<accession>A0ABU9HIV8</accession>
<dbReference type="PROSITE" id="PS51257">
    <property type="entry name" value="PROKAR_LIPOPROTEIN"/>
    <property type="match status" value="1"/>
</dbReference>
<evidence type="ECO:0000313" key="2">
    <source>
        <dbReference type="EMBL" id="MEL1239969.1"/>
    </source>
</evidence>
<reference evidence="2 3" key="1">
    <citation type="submission" date="2024-04" db="EMBL/GenBank/DDBJ databases">
        <title>Flavobacterium sp. DGU99 16S ribosomal RNA gene Genome sequencing and assembly.</title>
        <authorList>
            <person name="Park S."/>
        </authorList>
    </citation>
    <scope>NUCLEOTIDE SEQUENCE [LARGE SCALE GENOMIC DNA]</scope>
    <source>
        <strain evidence="2 3">DGU99</strain>
    </source>
</reference>
<keyword evidence="1" id="KW-0732">Signal</keyword>
<keyword evidence="3" id="KW-1185">Reference proteome</keyword>
<protein>
    <recommendedName>
        <fullName evidence="4">DUF4625 domain-containing protein</fullName>
    </recommendedName>
</protein>